<organism evidence="3 4">
    <name type="scientific">Tenebrio molitor</name>
    <name type="common">Yellow mealworm beetle</name>
    <dbReference type="NCBI Taxonomy" id="7067"/>
    <lineage>
        <taxon>Eukaryota</taxon>
        <taxon>Metazoa</taxon>
        <taxon>Ecdysozoa</taxon>
        <taxon>Arthropoda</taxon>
        <taxon>Hexapoda</taxon>
        <taxon>Insecta</taxon>
        <taxon>Pterygota</taxon>
        <taxon>Neoptera</taxon>
        <taxon>Endopterygota</taxon>
        <taxon>Coleoptera</taxon>
        <taxon>Polyphaga</taxon>
        <taxon>Cucujiformia</taxon>
        <taxon>Tenebrionidae</taxon>
        <taxon>Tenebrio</taxon>
    </lineage>
</organism>
<reference evidence="3" key="1">
    <citation type="journal article" date="2020" name="J Insects Food Feed">
        <title>The yellow mealworm (Tenebrio molitor) genome: a resource for the emerging insects as food and feed industry.</title>
        <authorList>
            <person name="Eriksson T."/>
            <person name="Andere A."/>
            <person name="Kelstrup H."/>
            <person name="Emery V."/>
            <person name="Picard C."/>
        </authorList>
    </citation>
    <scope>NUCLEOTIDE SEQUENCE</scope>
    <source>
        <strain evidence="3">Stoneville</strain>
        <tissue evidence="3">Whole head</tissue>
    </source>
</reference>
<comment type="caution">
    <text evidence="3">The sequence shown here is derived from an EMBL/GenBank/DDBJ whole genome shotgun (WGS) entry which is preliminary data.</text>
</comment>
<dbReference type="Proteomes" id="UP000719412">
    <property type="component" value="Unassembled WGS sequence"/>
</dbReference>
<protein>
    <submittedName>
        <fullName evidence="3">Uncharacterized protein</fullName>
    </submittedName>
</protein>
<name>A0A8J6HKC8_TENMO</name>
<dbReference type="PANTHER" id="PTHR21331">
    <property type="entry name" value="BRCA1-ASSOCIATED ATM ACTIVATOR 1"/>
    <property type="match status" value="1"/>
</dbReference>
<dbReference type="GO" id="GO:0005737">
    <property type="term" value="C:cytoplasm"/>
    <property type="evidence" value="ECO:0007669"/>
    <property type="project" value="UniProtKB-SubCell"/>
</dbReference>
<accession>A0A8J6HKC8</accession>
<dbReference type="GO" id="GO:0008283">
    <property type="term" value="P:cell population proliferation"/>
    <property type="evidence" value="ECO:0007669"/>
    <property type="project" value="InterPro"/>
</dbReference>
<dbReference type="PANTHER" id="PTHR21331:SF2">
    <property type="entry name" value="BRCA1-ASSOCIATED ATM ACTIVATOR 1"/>
    <property type="match status" value="1"/>
</dbReference>
<dbReference type="EMBL" id="JABDTM020022331">
    <property type="protein sequence ID" value="KAH0815942.1"/>
    <property type="molecule type" value="Genomic_DNA"/>
</dbReference>
<dbReference type="InterPro" id="IPR038904">
    <property type="entry name" value="BRAT1"/>
</dbReference>
<reference evidence="3" key="2">
    <citation type="submission" date="2021-08" db="EMBL/GenBank/DDBJ databases">
        <authorList>
            <person name="Eriksson T."/>
        </authorList>
    </citation>
    <scope>NUCLEOTIDE SEQUENCE</scope>
    <source>
        <strain evidence="3">Stoneville</strain>
        <tissue evidence="3">Whole head</tissue>
    </source>
</reference>
<dbReference type="AlphaFoldDB" id="A0A8J6HKC8"/>
<gene>
    <name evidence="3" type="ORF">GEV33_006849</name>
</gene>
<evidence type="ECO:0000256" key="2">
    <source>
        <dbReference type="ARBA" id="ARBA00022490"/>
    </source>
</evidence>
<dbReference type="GO" id="GO:0005634">
    <property type="term" value="C:nucleus"/>
    <property type="evidence" value="ECO:0007669"/>
    <property type="project" value="TreeGrafter"/>
</dbReference>
<evidence type="ECO:0000313" key="4">
    <source>
        <dbReference type="Proteomes" id="UP000719412"/>
    </source>
</evidence>
<proteinExistence type="predicted"/>
<keyword evidence="2" id="KW-0963">Cytoplasm</keyword>
<sequence>MESTVSRYRTNINQFFEKILETKCEIRIAECLDKLLAVLSQQETKEIESALITLPICAKWLGKAVATWSAAEVAPPTGVVSFALKLTSLLSRNEERFCSLNNNNFFIKLVTVLKARQGGVVSSIKLAYIKMLSSFLEHKSGIEWMVASNFWENVFHFSLADQDDCVIKESTVVMSKLLEKTIDVDKNFCDDVVQRIMSLLSENTYRSIRAATDSEVMDDAVASQHLKPVLKLIGDILQYSLEGILFDRKDYRVVLIFLNHLNSEERISDFMVIAPLKPLVFDVGKIMFVVQFLELHVQVVTKNVAAATLNATVSKIKDTFVSTLSKGSWENFIKLCHFGQFYWKLMETQISVIKIRRSSKFQSFSNHFLILMLVPQFCFTIKYCISLPDLQEEMLRDEFRDVFFLKLFEMMNQETIRLAFTWRDNFFACPDVDKIAKYVATLINNSLRYYSREEAVVAFQGQIYTLKDTIEAIKESPEKLEFFLNQMDYLVLVFETAAILINEFDITWKDSREAIDVMAIAFDFLAVPNWSTQIVVQALKLINVATAKYMTPNLALLVDSTADSTTALLGPLLCAKLLDEVVEVKEAAVEVMCTMAKVSNNKVESALITLPISAEWLRRAVRTWSAARVTPPTGVASFTLNLAGLLAKNEERFCSLNNNNFFIKLVNVLKARQNGVALSVKLAYITFLSSFLEHKSGMELMIACNFWENVFQFSLTEQDEGLTKESTMFMAKLLETTIDCDEDFCDEVVKRIMLPLGENTYRSIKASTDLGDVRDEVASQHLKPTLKLIGDVLQYFLDGMLSGKKDYRVLLIFLKNFHLEERISDFMIIGQSKCLVFDVGKIMFVMQFLELYIKFVTNSVPVANLNASVSRIKDNLILNIWKGSWQDFARFSNFGLFYWKLIETKLPIVRIRKTNESLSFSNQFLIFIIMPQFCLLMKYCMSWSEFEEKLLREEFRDVFIQKLYNIMNADTVRVCYAWRDRLVAHPDMFQIAKRTATFARESRMYYSREEAVMVFQTQVYNLKDLMGAIKESPEKLEIFLEEMDYFSLVFENVTIMINEFDITWKDSWEAIDVMAIAFDFLMMPNWSTQIVVQILKLINIATAKYMAPNLALLLDSRADWTTALLGPLLYAKLLDEAVEVKEAALEVIRTMTKMSNSSKSIRR</sequence>
<dbReference type="GO" id="GO:0006974">
    <property type="term" value="P:DNA damage response"/>
    <property type="evidence" value="ECO:0007669"/>
    <property type="project" value="InterPro"/>
</dbReference>
<evidence type="ECO:0000313" key="3">
    <source>
        <dbReference type="EMBL" id="KAH0815942.1"/>
    </source>
</evidence>
<comment type="subcellular location">
    <subcellularLocation>
        <location evidence="1">Cytoplasm</location>
    </subcellularLocation>
</comment>
<evidence type="ECO:0000256" key="1">
    <source>
        <dbReference type="ARBA" id="ARBA00004496"/>
    </source>
</evidence>
<keyword evidence="4" id="KW-1185">Reference proteome</keyword>